<dbReference type="AlphaFoldDB" id="A0A1J5RKE4"/>
<dbReference type="EMBL" id="MLJW01000145">
    <property type="protein sequence ID" value="OIQ96648.1"/>
    <property type="molecule type" value="Genomic_DNA"/>
</dbReference>
<sequence>MVTMAHLTVFRKPAIMGKIPFHALSRNTLRAMKPTGAAVAKLKSEQVLESCAATLLPLVRYLLLEGVNYPLFVRALKPVFAQAAQLELEKSRVKINDSSVSLLSGLHRKDIRELNQSRGASVSHAGPVASLVFAKWVSDPDYVQKNGKPRRLPPRGPAPSFESLALEITQDVHPGSVLKSMEAQGMVRCEGEGRTERVVLLKDSFIPRDNLNEMLALFAANLQDHLAAAASNLRGDHPPFLEQAVFGSELSEGSIAKLAGMSRRLWETHSLEIIREARRLCEEDQGCARPQRFRLGNYFYATAIAAAQSQGAASDTGSNK</sequence>
<accession>A0A1J5RKE4</accession>
<dbReference type="Pfam" id="PF20112">
    <property type="entry name" value="DUF6502"/>
    <property type="match status" value="1"/>
</dbReference>
<gene>
    <name evidence="1" type="ORF">GALL_213510</name>
</gene>
<organism evidence="1">
    <name type="scientific">mine drainage metagenome</name>
    <dbReference type="NCBI Taxonomy" id="410659"/>
    <lineage>
        <taxon>unclassified sequences</taxon>
        <taxon>metagenomes</taxon>
        <taxon>ecological metagenomes</taxon>
    </lineage>
</organism>
<reference evidence="1" key="1">
    <citation type="submission" date="2016-10" db="EMBL/GenBank/DDBJ databases">
        <title>Sequence of Gallionella enrichment culture.</title>
        <authorList>
            <person name="Poehlein A."/>
            <person name="Muehling M."/>
            <person name="Daniel R."/>
        </authorList>
    </citation>
    <scope>NUCLEOTIDE SEQUENCE</scope>
</reference>
<comment type="caution">
    <text evidence="1">The sequence shown here is derived from an EMBL/GenBank/DDBJ whole genome shotgun (WGS) entry which is preliminary data.</text>
</comment>
<name>A0A1J5RKE4_9ZZZZ</name>
<protein>
    <submittedName>
        <fullName evidence="1">Uncharacterized protein</fullName>
    </submittedName>
</protein>
<proteinExistence type="predicted"/>
<evidence type="ECO:0000313" key="1">
    <source>
        <dbReference type="EMBL" id="OIQ96648.1"/>
    </source>
</evidence>
<dbReference type="InterPro" id="IPR045445">
    <property type="entry name" value="DUF6502"/>
</dbReference>